<keyword evidence="4" id="KW-1185">Reference proteome</keyword>
<organism evidence="5">
    <name type="scientific">Taenia asiatica</name>
    <name type="common">Asian tapeworm</name>
    <dbReference type="NCBI Taxonomy" id="60517"/>
    <lineage>
        <taxon>Eukaryota</taxon>
        <taxon>Metazoa</taxon>
        <taxon>Spiralia</taxon>
        <taxon>Lophotrochozoa</taxon>
        <taxon>Platyhelminthes</taxon>
        <taxon>Cestoda</taxon>
        <taxon>Eucestoda</taxon>
        <taxon>Cyclophyllidea</taxon>
        <taxon>Taeniidae</taxon>
        <taxon>Taenia</taxon>
    </lineage>
</organism>
<dbReference type="EMBL" id="UYRS01001760">
    <property type="protein sequence ID" value="VDK25302.1"/>
    <property type="molecule type" value="Genomic_DNA"/>
</dbReference>
<dbReference type="PROSITE" id="PS50222">
    <property type="entry name" value="EF_HAND_2"/>
    <property type="match status" value="1"/>
</dbReference>
<gene>
    <name evidence="3" type="ORF">TASK_LOCUS2467</name>
</gene>
<dbReference type="AlphaFoldDB" id="A0A0R3VYH2"/>
<accession>A0A0R3VYH2</accession>
<dbReference type="InterPro" id="IPR018247">
    <property type="entry name" value="EF_Hand_1_Ca_BS"/>
</dbReference>
<proteinExistence type="predicted"/>
<dbReference type="Gene3D" id="1.10.238.10">
    <property type="entry name" value="EF-hand"/>
    <property type="match status" value="1"/>
</dbReference>
<evidence type="ECO:0000313" key="4">
    <source>
        <dbReference type="Proteomes" id="UP000282613"/>
    </source>
</evidence>
<dbReference type="SUPFAM" id="SSF47473">
    <property type="entry name" value="EF-hand"/>
    <property type="match status" value="1"/>
</dbReference>
<evidence type="ECO:0000259" key="2">
    <source>
        <dbReference type="PROSITE" id="PS50222"/>
    </source>
</evidence>
<name>A0A0R3VYH2_TAEAS</name>
<reference evidence="3 4" key="2">
    <citation type="submission" date="2018-11" db="EMBL/GenBank/DDBJ databases">
        <authorList>
            <consortium name="Pathogen Informatics"/>
        </authorList>
    </citation>
    <scope>NUCLEOTIDE SEQUENCE [LARGE SCALE GENOMIC DNA]</scope>
</reference>
<dbReference type="Proteomes" id="UP000282613">
    <property type="component" value="Unassembled WGS sequence"/>
</dbReference>
<dbReference type="PROSITE" id="PS00018">
    <property type="entry name" value="EF_HAND_1"/>
    <property type="match status" value="1"/>
</dbReference>
<reference evidence="5" key="1">
    <citation type="submission" date="2017-02" db="UniProtKB">
        <authorList>
            <consortium name="WormBaseParasite"/>
        </authorList>
    </citation>
    <scope>IDENTIFICATION</scope>
</reference>
<dbReference type="InterPro" id="IPR002048">
    <property type="entry name" value="EF_hand_dom"/>
</dbReference>
<sequence>MPEKSNLKPEDRERIANLFKELDVDKDGRVSVVELASKIKGSDQASTAAKIISRGD</sequence>
<dbReference type="WBParaSite" id="TASK_0000246601-mRNA-1">
    <property type="protein sequence ID" value="TASK_0000246601-mRNA-1"/>
    <property type="gene ID" value="TASK_0000246601"/>
</dbReference>
<dbReference type="OrthoDB" id="270584at2759"/>
<evidence type="ECO:0000313" key="5">
    <source>
        <dbReference type="WBParaSite" id="TASK_0000246601-mRNA-1"/>
    </source>
</evidence>
<dbReference type="InterPro" id="IPR011992">
    <property type="entry name" value="EF-hand-dom_pair"/>
</dbReference>
<protein>
    <submittedName>
        <fullName evidence="5">EF-hand domain-containing protein</fullName>
    </submittedName>
</protein>
<evidence type="ECO:0000256" key="1">
    <source>
        <dbReference type="ARBA" id="ARBA00022837"/>
    </source>
</evidence>
<feature type="domain" description="EF-hand" evidence="2">
    <location>
        <begin position="10"/>
        <end position="45"/>
    </location>
</feature>
<evidence type="ECO:0000313" key="3">
    <source>
        <dbReference type="EMBL" id="VDK25302.1"/>
    </source>
</evidence>
<keyword evidence="1" id="KW-0106">Calcium</keyword>
<dbReference type="GO" id="GO:0005509">
    <property type="term" value="F:calcium ion binding"/>
    <property type="evidence" value="ECO:0007669"/>
    <property type="project" value="InterPro"/>
</dbReference>